<reference evidence="2 3" key="1">
    <citation type="submission" date="2023-11" db="EMBL/GenBank/DDBJ databases">
        <title>Dfirmibasis_genome.</title>
        <authorList>
            <person name="Edelbroek B."/>
            <person name="Kjellin J."/>
            <person name="Jerlstrom-Hultqvist J."/>
            <person name="Soderbom F."/>
        </authorList>
    </citation>
    <scope>NUCLEOTIDE SEQUENCE [LARGE SCALE GENOMIC DNA]</scope>
    <source>
        <strain evidence="2 3">TNS-C-14</strain>
    </source>
</reference>
<comment type="caution">
    <text evidence="2">The sequence shown here is derived from an EMBL/GenBank/DDBJ whole genome shotgun (WGS) entry which is preliminary data.</text>
</comment>
<name>A0AAN7YP62_9MYCE</name>
<organism evidence="2 3">
    <name type="scientific">Dictyostelium firmibasis</name>
    <dbReference type="NCBI Taxonomy" id="79012"/>
    <lineage>
        <taxon>Eukaryota</taxon>
        <taxon>Amoebozoa</taxon>
        <taxon>Evosea</taxon>
        <taxon>Eumycetozoa</taxon>
        <taxon>Dictyostelia</taxon>
        <taxon>Dictyosteliales</taxon>
        <taxon>Dictyosteliaceae</taxon>
        <taxon>Dictyostelium</taxon>
    </lineage>
</organism>
<dbReference type="AlphaFoldDB" id="A0AAN7YP62"/>
<protein>
    <recommendedName>
        <fullName evidence="4">Alpha-and gamma-adaptin-binding protein p34</fullName>
    </recommendedName>
</protein>
<keyword evidence="3" id="KW-1185">Reference proteome</keyword>
<proteinExistence type="predicted"/>
<feature type="compositionally biased region" description="Acidic residues" evidence="1">
    <location>
        <begin position="93"/>
        <end position="102"/>
    </location>
</feature>
<dbReference type="Gene3D" id="3.40.50.11960">
    <property type="match status" value="1"/>
</dbReference>
<feature type="region of interest" description="Disordered" evidence="1">
    <location>
        <begin position="92"/>
        <end position="113"/>
    </location>
</feature>
<dbReference type="InterPro" id="IPR019341">
    <property type="entry name" value="Alpha/Gamma-adaptin-bd_p34"/>
</dbReference>
<gene>
    <name evidence="2" type="ORF">RB653_007595</name>
</gene>
<sequence>MQTKQERNILYLLGDKEIDKIQIFKDKEYIINTKYYSANINIETIDLDKENCSIKLNHNDNVSAIVLTFDSSKPESFNFIKSYIKINKQIDQFSDDDDDDNNDSNNNGENEDEEQNINEILYILVDVNKSKNEIEDQIEEWCIEHLIEWVIFDSNSHKEYDIRKSDLTEIDEKIKYGSERLIEILESNMWPKMELKNNGGSKKSEEKKEIKEDIEDEYPSIKNDKFLQDSLKKVEGFFKKSAPPIQNNNIENKEKKVKTNGLSIEEDKDEIDDENDDSTMMENTFKELQSLREHMKNLPDEQRRDMAAKIAMMFASSLNFEDD</sequence>
<evidence type="ECO:0000256" key="1">
    <source>
        <dbReference type="SAM" id="MobiDB-lite"/>
    </source>
</evidence>
<dbReference type="Pfam" id="PF10199">
    <property type="entry name" value="Adaptin_binding"/>
    <property type="match status" value="1"/>
</dbReference>
<evidence type="ECO:0000313" key="3">
    <source>
        <dbReference type="Proteomes" id="UP001344447"/>
    </source>
</evidence>
<evidence type="ECO:0008006" key="4">
    <source>
        <dbReference type="Google" id="ProtNLM"/>
    </source>
</evidence>
<accession>A0AAN7YP62</accession>
<evidence type="ECO:0000313" key="2">
    <source>
        <dbReference type="EMBL" id="KAK5576451.1"/>
    </source>
</evidence>
<dbReference type="Proteomes" id="UP001344447">
    <property type="component" value="Unassembled WGS sequence"/>
</dbReference>
<dbReference type="EMBL" id="JAVFKY010000005">
    <property type="protein sequence ID" value="KAK5576451.1"/>
    <property type="molecule type" value="Genomic_DNA"/>
</dbReference>
<dbReference type="PANTHER" id="PTHR14659">
    <property type="entry name" value="ALPHA- AND GAMMA-ADAPTIN-BINDING PROTEIN P34"/>
    <property type="match status" value="1"/>
</dbReference>
<dbReference type="PANTHER" id="PTHR14659:SF1">
    <property type="entry name" value="ALPHA- AND GAMMA-ADAPTIN-BINDING PROTEIN P34"/>
    <property type="match status" value="1"/>
</dbReference>